<organism evidence="1 2">
    <name type="scientific">Fodinicola feengrottensis</name>
    <dbReference type="NCBI Taxonomy" id="435914"/>
    <lineage>
        <taxon>Bacteria</taxon>
        <taxon>Bacillati</taxon>
        <taxon>Actinomycetota</taxon>
        <taxon>Actinomycetes</taxon>
        <taxon>Mycobacteriales</taxon>
        <taxon>Fodinicola</taxon>
    </lineage>
</organism>
<gene>
    <name evidence="1" type="ORF">GCM10009765_62860</name>
</gene>
<proteinExistence type="predicted"/>
<dbReference type="Proteomes" id="UP001500618">
    <property type="component" value="Unassembled WGS sequence"/>
</dbReference>
<reference evidence="1 2" key="1">
    <citation type="journal article" date="2019" name="Int. J. Syst. Evol. Microbiol.">
        <title>The Global Catalogue of Microorganisms (GCM) 10K type strain sequencing project: providing services to taxonomists for standard genome sequencing and annotation.</title>
        <authorList>
            <consortium name="The Broad Institute Genomics Platform"/>
            <consortium name="The Broad Institute Genome Sequencing Center for Infectious Disease"/>
            <person name="Wu L."/>
            <person name="Ma J."/>
        </authorList>
    </citation>
    <scope>NUCLEOTIDE SEQUENCE [LARGE SCALE GENOMIC DNA]</scope>
    <source>
        <strain evidence="1 2">JCM 14718</strain>
    </source>
</reference>
<name>A0ABN2IHB5_9ACTN</name>
<accession>A0ABN2IHB5</accession>
<dbReference type="EMBL" id="BAAANY010000030">
    <property type="protein sequence ID" value="GAA1705096.1"/>
    <property type="molecule type" value="Genomic_DNA"/>
</dbReference>
<evidence type="ECO:0000313" key="2">
    <source>
        <dbReference type="Proteomes" id="UP001500618"/>
    </source>
</evidence>
<comment type="caution">
    <text evidence="1">The sequence shown here is derived from an EMBL/GenBank/DDBJ whole genome shotgun (WGS) entry which is preliminary data.</text>
</comment>
<evidence type="ECO:0000313" key="1">
    <source>
        <dbReference type="EMBL" id="GAA1705096.1"/>
    </source>
</evidence>
<sequence length="120" mass="12789">MFLVHKSGGRARCRLGCRPVRRNGTEAAHSGTCFDRFRWPRILRLPAIGGRSVVQTVAGGCPQNHWPLRTVIFRRVGGDSPVTADQPVGQKSGAAIGPPPGVQILFAFIKEVGSAGSPGF</sequence>
<protein>
    <submittedName>
        <fullName evidence="1">Uncharacterized protein</fullName>
    </submittedName>
</protein>
<keyword evidence="2" id="KW-1185">Reference proteome</keyword>